<dbReference type="InterPro" id="IPR029050">
    <property type="entry name" value="Immunoprotect_excell_Ig-like"/>
</dbReference>
<keyword evidence="3" id="KW-1133">Transmembrane helix</keyword>
<evidence type="ECO:0000313" key="6">
    <source>
        <dbReference type="Proteomes" id="UP000660339"/>
    </source>
</evidence>
<keyword evidence="1" id="KW-0732">Signal</keyword>
<feature type="transmembrane region" description="Helical" evidence="3">
    <location>
        <begin position="29"/>
        <end position="52"/>
    </location>
</feature>
<dbReference type="InterPro" id="IPR029051">
    <property type="entry name" value="DUF4352"/>
</dbReference>
<gene>
    <name evidence="5" type="ORF">Cme02nite_44990</name>
</gene>
<evidence type="ECO:0000259" key="4">
    <source>
        <dbReference type="Pfam" id="PF11611"/>
    </source>
</evidence>
<dbReference type="Pfam" id="PF11611">
    <property type="entry name" value="DUF4352"/>
    <property type="match status" value="1"/>
</dbReference>
<accession>A0A8J3L847</accession>
<dbReference type="EMBL" id="BONJ01000026">
    <property type="protein sequence ID" value="GIG16167.1"/>
    <property type="molecule type" value="Genomic_DNA"/>
</dbReference>
<dbReference type="AlphaFoldDB" id="A0A8J3L847"/>
<keyword evidence="3" id="KW-0812">Transmembrane</keyword>
<evidence type="ECO:0000256" key="3">
    <source>
        <dbReference type="SAM" id="Phobius"/>
    </source>
</evidence>
<feature type="compositionally biased region" description="Low complexity" evidence="2">
    <location>
        <begin position="74"/>
        <end position="92"/>
    </location>
</feature>
<keyword evidence="6" id="KW-1185">Reference proteome</keyword>
<evidence type="ECO:0000256" key="1">
    <source>
        <dbReference type="ARBA" id="ARBA00022729"/>
    </source>
</evidence>
<evidence type="ECO:0000313" key="5">
    <source>
        <dbReference type="EMBL" id="GIG16167.1"/>
    </source>
</evidence>
<protein>
    <recommendedName>
        <fullName evidence="4">DUF4352 domain-containing protein</fullName>
    </recommendedName>
</protein>
<organism evidence="5 6">
    <name type="scientific">Catellatospora methionotrophica</name>
    <dbReference type="NCBI Taxonomy" id="121620"/>
    <lineage>
        <taxon>Bacteria</taxon>
        <taxon>Bacillati</taxon>
        <taxon>Actinomycetota</taxon>
        <taxon>Actinomycetes</taxon>
        <taxon>Micromonosporales</taxon>
        <taxon>Micromonosporaceae</taxon>
        <taxon>Catellatospora</taxon>
    </lineage>
</organism>
<feature type="region of interest" description="Disordered" evidence="2">
    <location>
        <begin position="61"/>
        <end position="96"/>
    </location>
</feature>
<feature type="domain" description="DUF4352" evidence="4">
    <location>
        <begin position="108"/>
        <end position="215"/>
    </location>
</feature>
<evidence type="ECO:0000256" key="2">
    <source>
        <dbReference type="SAM" id="MobiDB-lite"/>
    </source>
</evidence>
<dbReference type="RefSeq" id="WP_166387700.1">
    <property type="nucleotide sequence ID" value="NZ_BAAATT010000010.1"/>
</dbReference>
<reference evidence="5" key="1">
    <citation type="submission" date="2021-01" db="EMBL/GenBank/DDBJ databases">
        <title>Whole genome shotgun sequence of Catellatospora methionotrophica NBRC 14553.</title>
        <authorList>
            <person name="Komaki H."/>
            <person name="Tamura T."/>
        </authorList>
    </citation>
    <scope>NUCLEOTIDE SEQUENCE</scope>
    <source>
        <strain evidence="5">NBRC 14553</strain>
    </source>
</reference>
<sequence>MTNQNFGQPIPPPPMYPAPPPKKGLGTGAIIAIVIGAVIIACCGFGAIVSVFGGDDTQPSAVAATDDAPPPAASPAAVVSPAAPKPTEAAAPDGPATVKVGQALNLKARGSETKVTVKSVKKAKSDNMFDKPERGQYVAVNVDIFATKGQTDLGPSNFRLIAKDGTVYQYEILVAGIDPQLDAMTTVEQGQRKTGLVVFDIDPEKFAGLKVQVSDDYGDVQGYWTS</sequence>
<name>A0A8J3L847_9ACTN</name>
<proteinExistence type="predicted"/>
<dbReference type="Gene3D" id="2.60.40.1240">
    <property type="match status" value="1"/>
</dbReference>
<keyword evidence="3" id="KW-0472">Membrane</keyword>
<comment type="caution">
    <text evidence="5">The sequence shown here is derived from an EMBL/GenBank/DDBJ whole genome shotgun (WGS) entry which is preliminary data.</text>
</comment>
<dbReference type="Proteomes" id="UP000660339">
    <property type="component" value="Unassembled WGS sequence"/>
</dbReference>